<protein>
    <submittedName>
        <fullName evidence="2">Uncharacterized protein</fullName>
    </submittedName>
</protein>
<dbReference type="STRING" id="1805282.AUJ44_00525"/>
<dbReference type="EMBL" id="MNVO01000011">
    <property type="protein sequence ID" value="OIO33343.1"/>
    <property type="molecule type" value="Genomic_DNA"/>
</dbReference>
<dbReference type="Proteomes" id="UP000183206">
    <property type="component" value="Unassembled WGS sequence"/>
</dbReference>
<name>A0A1J4VGT6_9BACT</name>
<organism evidence="2 3">
    <name type="scientific">Candidatus Nomurabacteria bacterium CG1_02_47_685</name>
    <dbReference type="NCBI Taxonomy" id="1805282"/>
    <lineage>
        <taxon>Bacteria</taxon>
        <taxon>Candidatus Nomuraibacteriota</taxon>
    </lineage>
</organism>
<evidence type="ECO:0000256" key="1">
    <source>
        <dbReference type="SAM" id="MobiDB-lite"/>
    </source>
</evidence>
<feature type="region of interest" description="Disordered" evidence="1">
    <location>
        <begin position="1"/>
        <end position="21"/>
    </location>
</feature>
<evidence type="ECO:0000313" key="2">
    <source>
        <dbReference type="EMBL" id="OIO33343.1"/>
    </source>
</evidence>
<gene>
    <name evidence="2" type="ORF">AUJ44_00525</name>
</gene>
<comment type="caution">
    <text evidence="2">The sequence shown here is derived from an EMBL/GenBank/DDBJ whole genome shotgun (WGS) entry which is preliminary data.</text>
</comment>
<sequence length="286" mass="32899">MNRQKNIQPVPNRESFSEQADSEVDALKKYIETKESNGDDATVEKIELISKINDIRYFPEERSLFDTWLGKIPKNSFEQPIKINDPAEVTEYLPDVANYTGEPINLFFSYQGGFSNDDLDIIFRHFSSKNQNFEISMTRYQGGLLSVGIGDKTRDTSARMDGKYYGHYHPIGNFILTNQEVLPPRFMQGLLPSPGDIRGFLKNLNSVSDGTRIYSHNGSVSISIHVGREDTDKAVEEYKMAYFDLFLGKNKLGFLFDEDVINYFRERFSIDIQFFPHERTTESSDE</sequence>
<dbReference type="AlphaFoldDB" id="A0A1J4VGT6"/>
<proteinExistence type="predicted"/>
<accession>A0A1J4VGT6</accession>
<reference evidence="2 3" key="1">
    <citation type="journal article" date="2016" name="Environ. Microbiol.">
        <title>Genomic resolution of a cold subsurface aquifer community provides metabolic insights for novel microbes adapted to high CO concentrations.</title>
        <authorList>
            <person name="Probst A.J."/>
            <person name="Castelle C.J."/>
            <person name="Singh A."/>
            <person name="Brown C.T."/>
            <person name="Anantharaman K."/>
            <person name="Sharon I."/>
            <person name="Hug L.A."/>
            <person name="Burstein D."/>
            <person name="Emerson J.B."/>
            <person name="Thomas B.C."/>
            <person name="Banfield J.F."/>
        </authorList>
    </citation>
    <scope>NUCLEOTIDE SEQUENCE [LARGE SCALE GENOMIC DNA]</scope>
    <source>
        <strain evidence="2">CG1_02_47_685</strain>
    </source>
</reference>
<evidence type="ECO:0000313" key="3">
    <source>
        <dbReference type="Proteomes" id="UP000183206"/>
    </source>
</evidence>